<dbReference type="Proteomes" id="UP000024332">
    <property type="component" value="Unassembled WGS sequence"/>
</dbReference>
<evidence type="ECO:0000313" key="7">
    <source>
        <dbReference type="Proteomes" id="UP000024332"/>
    </source>
</evidence>
<name>A0A031LP06_9CREN</name>
<keyword evidence="3" id="KW-0812">Transmembrane</keyword>
<organism evidence="6 7">
    <name type="scientific">Candidatus Acidianus copahuensis</name>
    <dbReference type="NCBI Taxonomy" id="1160895"/>
    <lineage>
        <taxon>Archaea</taxon>
        <taxon>Thermoproteota</taxon>
        <taxon>Thermoprotei</taxon>
        <taxon>Sulfolobales</taxon>
        <taxon>Sulfolobaceae</taxon>
        <taxon>Acidianus</taxon>
    </lineage>
</organism>
<accession>A0A031LP06</accession>
<dbReference type="Pfam" id="PF06146">
    <property type="entry name" value="PsiE"/>
    <property type="match status" value="1"/>
</dbReference>
<dbReference type="EMBL" id="JFZT01000039">
    <property type="protein sequence ID" value="EZQ06746.1"/>
    <property type="molecule type" value="Genomic_DNA"/>
</dbReference>
<comment type="subcellular location">
    <subcellularLocation>
        <location evidence="1">Cell membrane</location>
        <topology evidence="1">Multi-pass membrane protein</topology>
    </subcellularLocation>
</comment>
<dbReference type="RefSeq" id="WP_216604253.1">
    <property type="nucleotide sequence ID" value="NZ_JFZT01000039.1"/>
</dbReference>
<keyword evidence="4" id="KW-1133">Transmembrane helix</keyword>
<dbReference type="InterPro" id="IPR020948">
    <property type="entry name" value="P_starv_induced_PsiE-like"/>
</dbReference>
<dbReference type="STRING" id="1160895.CM19_04950"/>
<dbReference type="AlphaFoldDB" id="A0A031LP06"/>
<dbReference type="GO" id="GO:0005886">
    <property type="term" value="C:plasma membrane"/>
    <property type="evidence" value="ECO:0007669"/>
    <property type="project" value="UniProtKB-SubCell"/>
</dbReference>
<keyword evidence="2" id="KW-1003">Cell membrane</keyword>
<evidence type="ECO:0000256" key="2">
    <source>
        <dbReference type="ARBA" id="ARBA00022475"/>
    </source>
</evidence>
<evidence type="ECO:0000313" key="6">
    <source>
        <dbReference type="EMBL" id="EZQ06746.1"/>
    </source>
</evidence>
<reference evidence="6 7" key="1">
    <citation type="submission" date="2014-03" db="EMBL/GenBank/DDBJ databases">
        <title>Draft genome sequence of the novel thermoacidophilic archaea Acidianus copahuensis ALE1 strain, isolated from Copahue volcanic area in Neuquen Argentina.</title>
        <authorList>
            <person name="Urbieta M.S."/>
            <person name="Rascovan N."/>
            <person name="Castro C."/>
            <person name="Revale S."/>
            <person name="Giaveno M.A."/>
            <person name="Vazquez M.P."/>
            <person name="Donati E.R."/>
        </authorList>
    </citation>
    <scope>NUCLEOTIDE SEQUENCE [LARGE SCALE GENOMIC DNA]</scope>
    <source>
        <strain evidence="6 7">ALE1</strain>
    </source>
</reference>
<evidence type="ECO:0000256" key="3">
    <source>
        <dbReference type="ARBA" id="ARBA00022692"/>
    </source>
</evidence>
<evidence type="ECO:0000256" key="1">
    <source>
        <dbReference type="ARBA" id="ARBA00004651"/>
    </source>
</evidence>
<comment type="caution">
    <text evidence="6">The sequence shown here is derived from an EMBL/GenBank/DDBJ whole genome shotgun (WGS) entry which is preliminary data.</text>
</comment>
<proteinExistence type="predicted"/>
<gene>
    <name evidence="6" type="ORF">CM19_04950</name>
</gene>
<keyword evidence="7" id="KW-1185">Reference proteome</keyword>
<protein>
    <submittedName>
        <fullName evidence="6">Membrane protein</fullName>
    </submittedName>
</protein>
<evidence type="ECO:0000256" key="4">
    <source>
        <dbReference type="ARBA" id="ARBA00022989"/>
    </source>
</evidence>
<evidence type="ECO:0000256" key="5">
    <source>
        <dbReference type="ARBA" id="ARBA00023136"/>
    </source>
</evidence>
<keyword evidence="5" id="KW-0472">Membrane</keyword>
<sequence>MHDNRDKKELSVRINRLIIKTTSVLVEALLVIGLAFSLVSAIIESIQSFSLGFIGVAEVILENVLLIIVFLEVYLSVYDFFQGRGRSIVYVIDATISFLLREIIIDVISGAITLEFMLAIGVIIGVASVSRYLVTRTIRRNVRRIQKK</sequence>